<accession>A0A7V6A605</accession>
<keyword evidence="2" id="KW-0472">Membrane</keyword>
<keyword evidence="2" id="KW-0812">Transmembrane</keyword>
<evidence type="ECO:0000313" key="3">
    <source>
        <dbReference type="EMBL" id="HHS30917.1"/>
    </source>
</evidence>
<dbReference type="EMBL" id="DTGR01000223">
    <property type="protein sequence ID" value="HHS30917.1"/>
    <property type="molecule type" value="Genomic_DNA"/>
</dbReference>
<dbReference type="SUPFAM" id="SSF56935">
    <property type="entry name" value="Porins"/>
    <property type="match status" value="1"/>
</dbReference>
<feature type="transmembrane region" description="Helical" evidence="2">
    <location>
        <begin position="44"/>
        <end position="65"/>
    </location>
</feature>
<name>A0A7V6A605_9BACT</name>
<comment type="caution">
    <text evidence="3">The sequence shown here is derived from an EMBL/GenBank/DDBJ whole genome shotgun (WGS) entry which is preliminary data.</text>
</comment>
<proteinExistence type="predicted"/>
<protein>
    <submittedName>
        <fullName evidence="3">Uncharacterized protein</fullName>
    </submittedName>
</protein>
<sequence length="356" mass="38267">MVPLAGETYFSQKPTGSPPLPGNDGWRSGGGKKRGDSSRARGQSAAIIVLLTLFLSLIFPSGLLAELPVSRVAKVCPAPDQNLTFSYTAVPLYQFGSKVDGGGSLSVFTLIFSAGVKKQENEQLKAGLDFTYIYDGYSFSGMTGFRVPYPWSAIHTFGLDVPLIYFVTQDCTWKIYLVPTGQFSGESTATFGDALVYGGSFGVSHVFSPKVELGIGLAGYYNLAQATFFPYPIVKIKISDRIQITNPFGASPAGPGGGVLNYKLTQHWSVGLGGAYRSYRFRLDHNGPIPGGIGQYRSCPVFATLGYQQSPAFRAEIYAGATLWNKIYIDDHGGDELLRTKQNAAPMLGFSASGAF</sequence>
<gene>
    <name evidence="3" type="ORF">ENV52_14610</name>
</gene>
<reference evidence="3" key="1">
    <citation type="journal article" date="2020" name="mSystems">
        <title>Genome- and Community-Level Interaction Insights into Carbon Utilization and Element Cycling Functions of Hydrothermarchaeota in Hydrothermal Sediment.</title>
        <authorList>
            <person name="Zhou Z."/>
            <person name="Liu Y."/>
            <person name="Xu W."/>
            <person name="Pan J."/>
            <person name="Luo Z.H."/>
            <person name="Li M."/>
        </authorList>
    </citation>
    <scope>NUCLEOTIDE SEQUENCE [LARGE SCALE GENOMIC DNA]</scope>
    <source>
        <strain evidence="3">SpSt-767</strain>
    </source>
</reference>
<organism evidence="3">
    <name type="scientific">Desulfobacca acetoxidans</name>
    <dbReference type="NCBI Taxonomy" id="60893"/>
    <lineage>
        <taxon>Bacteria</taxon>
        <taxon>Pseudomonadati</taxon>
        <taxon>Thermodesulfobacteriota</taxon>
        <taxon>Desulfobaccia</taxon>
        <taxon>Desulfobaccales</taxon>
        <taxon>Desulfobaccaceae</taxon>
        <taxon>Desulfobacca</taxon>
    </lineage>
</organism>
<dbReference type="AlphaFoldDB" id="A0A7V6A605"/>
<keyword evidence="2" id="KW-1133">Transmembrane helix</keyword>
<evidence type="ECO:0000256" key="2">
    <source>
        <dbReference type="SAM" id="Phobius"/>
    </source>
</evidence>
<feature type="region of interest" description="Disordered" evidence="1">
    <location>
        <begin position="1"/>
        <end position="38"/>
    </location>
</feature>
<evidence type="ECO:0000256" key="1">
    <source>
        <dbReference type="SAM" id="MobiDB-lite"/>
    </source>
</evidence>